<dbReference type="SUPFAM" id="SSF52833">
    <property type="entry name" value="Thioredoxin-like"/>
    <property type="match status" value="1"/>
</dbReference>
<dbReference type="Gene3D" id="3.40.30.10">
    <property type="entry name" value="Glutaredoxin"/>
    <property type="match status" value="1"/>
</dbReference>
<reference evidence="1 2" key="1">
    <citation type="journal article" date="2007" name="Appl. Environ. Microbiol.">
        <title>Genome sequence of the cellulolytic gliding bacterium Cytophaga hutchinsonii.</title>
        <authorList>
            <person name="Xie G."/>
            <person name="Bruce D.C."/>
            <person name="Challacombe J.F."/>
            <person name="Chertkov O."/>
            <person name="Detter J.C."/>
            <person name="Gilna P."/>
            <person name="Han C.S."/>
            <person name="Lucas S."/>
            <person name="Misra M."/>
            <person name="Myers G.L."/>
            <person name="Richardson P."/>
            <person name="Tapia R."/>
            <person name="Thayer N."/>
            <person name="Thompson L.S."/>
            <person name="Brettin T.S."/>
            <person name="Henrissat B."/>
            <person name="Wilson D.B."/>
            <person name="McBride M.J."/>
        </authorList>
    </citation>
    <scope>NUCLEOTIDE SEQUENCE [LARGE SCALE GENOMIC DNA]</scope>
    <source>
        <strain evidence="2">ATCC 33406 / DSM 1761 / CIP 103989 / NBRC 15051 / NCIMB 9469 / D465</strain>
    </source>
</reference>
<dbReference type="RefSeq" id="WP_011584198.1">
    <property type="nucleotide sequence ID" value="NC_008255.1"/>
</dbReference>
<organism evidence="1 2">
    <name type="scientific">Cytophaga hutchinsonii (strain ATCC 33406 / DSM 1761 / CIP 103989 / NBRC 15051 / NCIMB 9469 / D465)</name>
    <dbReference type="NCBI Taxonomy" id="269798"/>
    <lineage>
        <taxon>Bacteria</taxon>
        <taxon>Pseudomonadati</taxon>
        <taxon>Bacteroidota</taxon>
        <taxon>Cytophagia</taxon>
        <taxon>Cytophagales</taxon>
        <taxon>Cytophagaceae</taxon>
        <taxon>Cytophaga</taxon>
    </lineage>
</organism>
<dbReference type="InterPro" id="IPR036249">
    <property type="entry name" value="Thioredoxin-like_sf"/>
</dbReference>
<dbReference type="KEGG" id="chu:CHU_0795"/>
<accession>A0A6N4SP64</accession>
<sequence>MSISFPEKSIFICDGSKCGRHKEVRKHLKEAIKEHHLKDRVEIFKMECSDRCKHAPVLCVQPANEWYSEVTLRDADKIITDLLT</sequence>
<keyword evidence="2" id="KW-1185">Reference proteome</keyword>
<protein>
    <submittedName>
        <fullName evidence="1">Possible 2Fe-2S ferredoxin</fullName>
    </submittedName>
</protein>
<proteinExistence type="predicted"/>
<evidence type="ECO:0000313" key="1">
    <source>
        <dbReference type="EMBL" id="ABG58082.1"/>
    </source>
</evidence>
<gene>
    <name evidence="1" type="ordered locus">CHU_0795</name>
</gene>
<dbReference type="CDD" id="cd02980">
    <property type="entry name" value="TRX_Fd_family"/>
    <property type="match status" value="1"/>
</dbReference>
<dbReference type="AlphaFoldDB" id="A0A6N4SP64"/>
<dbReference type="EMBL" id="CP000383">
    <property type="protein sequence ID" value="ABG58082.1"/>
    <property type="molecule type" value="Genomic_DNA"/>
</dbReference>
<name>A0A6N4SP64_CYTH3</name>
<dbReference type="Proteomes" id="UP000001822">
    <property type="component" value="Chromosome"/>
</dbReference>
<evidence type="ECO:0000313" key="2">
    <source>
        <dbReference type="Proteomes" id="UP000001822"/>
    </source>
</evidence>